<evidence type="ECO:0000256" key="2">
    <source>
        <dbReference type="ARBA" id="ARBA00003138"/>
    </source>
</evidence>
<dbReference type="InterPro" id="IPR000023">
    <property type="entry name" value="Phosphofructokinase_dom"/>
</dbReference>
<dbReference type="PANTHER" id="PTHR45770">
    <property type="entry name" value="ATP-DEPENDENT 6-PHOSPHOFRUCTOKINASE 1"/>
    <property type="match status" value="1"/>
</dbReference>
<dbReference type="GO" id="GO:0005737">
    <property type="term" value="C:cytoplasm"/>
    <property type="evidence" value="ECO:0007669"/>
    <property type="project" value="UniProtKB-SubCell"/>
</dbReference>
<feature type="site" description="Important for catalytic activity; stabilizes the transition state when the phosphoryl donor is PPi" evidence="8">
    <location>
        <position position="131"/>
    </location>
</feature>
<dbReference type="HAMAP" id="MF_01978">
    <property type="entry name" value="Phosphofructokinase_II_B2"/>
    <property type="match status" value="1"/>
</dbReference>
<comment type="cofactor">
    <cofactor evidence="1 8">
        <name>Mg(2+)</name>
        <dbReference type="ChEBI" id="CHEBI:18420"/>
    </cofactor>
</comment>
<feature type="binding site" evidence="8">
    <location>
        <begin position="292"/>
        <end position="295"/>
    </location>
    <ligand>
        <name>substrate</name>
    </ligand>
</feature>
<feature type="binding site" evidence="8">
    <location>
        <position position="107"/>
    </location>
    <ligand>
        <name>Mg(2+)</name>
        <dbReference type="ChEBI" id="CHEBI:18420"/>
        <note>catalytic</note>
    </ligand>
</feature>
<protein>
    <recommendedName>
        <fullName evidence="8">Pyrophosphate--fructose 6-phosphate 1-phosphotransferase</fullName>
        <ecNumber evidence="8">2.7.1.90</ecNumber>
    </recommendedName>
    <alternativeName>
        <fullName evidence="8">6-phosphofructokinase, pyrophosphate dependent</fullName>
    </alternativeName>
    <alternativeName>
        <fullName evidence="8">PPi-dependent phosphofructokinase</fullName>
        <shortName evidence="8">PPi-PFK</shortName>
    </alternativeName>
    <alternativeName>
        <fullName evidence="8">Pyrophosphate-dependent 6-phosphofructose-1-kinase</fullName>
    </alternativeName>
</protein>
<evidence type="ECO:0000256" key="1">
    <source>
        <dbReference type="ARBA" id="ARBA00001946"/>
    </source>
</evidence>
<evidence type="ECO:0000259" key="9">
    <source>
        <dbReference type="Pfam" id="PF00365"/>
    </source>
</evidence>
<name>A0A839ELQ3_9HYPH</name>
<comment type="similarity">
    <text evidence="8">Belongs to the phosphofructokinase type A (PFKA) family. PPi-dependent PFK group II subfamily. Clade 'B2' sub-subfamily.</text>
</comment>
<feature type="binding site" evidence="8">
    <location>
        <begin position="132"/>
        <end position="134"/>
    </location>
    <ligand>
        <name>substrate</name>
    </ligand>
</feature>
<dbReference type="UniPathway" id="UPA00109">
    <property type="reaction ID" value="UER00182"/>
</dbReference>
<comment type="activity regulation">
    <text evidence="8">Non-allosteric.</text>
</comment>
<keyword evidence="5 8" id="KW-0418">Kinase</keyword>
<dbReference type="InterPro" id="IPR035966">
    <property type="entry name" value="PKF_sf"/>
</dbReference>
<dbReference type="InterPro" id="IPR011404">
    <property type="entry name" value="PPi-PFK"/>
</dbReference>
<dbReference type="RefSeq" id="WP_182550401.1">
    <property type="nucleotide sequence ID" value="NZ_JACGXN010000005.1"/>
</dbReference>
<dbReference type="EC" id="2.7.1.90" evidence="8"/>
<dbReference type="GO" id="GO:0047334">
    <property type="term" value="F:diphosphate-fructose-6-phosphate 1-phosphotransferase activity"/>
    <property type="evidence" value="ECO:0007669"/>
    <property type="project" value="UniProtKB-EC"/>
</dbReference>
<accession>A0A839ELQ3</accession>
<keyword evidence="8" id="KW-0324">Glycolysis</keyword>
<feature type="binding site" evidence="8">
    <location>
        <begin position="176"/>
        <end position="178"/>
    </location>
    <ligand>
        <name>substrate</name>
    </ligand>
</feature>
<dbReference type="PIRSF" id="PIRSF036483">
    <property type="entry name" value="PFK_XF0274"/>
    <property type="match status" value="1"/>
</dbReference>
<keyword evidence="11" id="KW-1185">Reference proteome</keyword>
<evidence type="ECO:0000256" key="4">
    <source>
        <dbReference type="ARBA" id="ARBA00022723"/>
    </source>
</evidence>
<comment type="pathway">
    <text evidence="8">Carbohydrate degradation; glycolysis; D-glyceraldehyde 3-phosphate and glycerone phosphate from D-glucose: step 3/4.</text>
</comment>
<dbReference type="Gene3D" id="3.40.50.450">
    <property type="match status" value="1"/>
</dbReference>
<comment type="function">
    <text evidence="2 8">Catalyzes the phosphorylation of D-fructose 6-phosphate, the first committing step of glycolysis. Uses inorganic phosphate (PPi) as phosphoryl donor instead of ATP like common ATP-dependent phosphofructokinases (ATP-PFKs), which renders the reaction reversible, and can thus function both in glycolysis and gluconeogenesis. Consistently, PPi-PFK can replace the enzymes of both the forward (ATP-PFK) and reverse (fructose-bisphosphatase (FBPase)) reactions.</text>
</comment>
<evidence type="ECO:0000256" key="5">
    <source>
        <dbReference type="ARBA" id="ARBA00022777"/>
    </source>
</evidence>
<feature type="binding site" evidence="8">
    <location>
        <position position="12"/>
    </location>
    <ligand>
        <name>diphosphate</name>
        <dbReference type="ChEBI" id="CHEBI:33019"/>
    </ligand>
</feature>
<dbReference type="AlphaFoldDB" id="A0A839ELQ3"/>
<feature type="active site" description="Proton acceptor" evidence="8">
    <location>
        <position position="134"/>
    </location>
</feature>
<dbReference type="PRINTS" id="PR00476">
    <property type="entry name" value="PHFRCTKINASE"/>
</dbReference>
<dbReference type="Pfam" id="PF00365">
    <property type="entry name" value="PFK"/>
    <property type="match status" value="1"/>
</dbReference>
<evidence type="ECO:0000313" key="10">
    <source>
        <dbReference type="EMBL" id="MBA8879759.1"/>
    </source>
</evidence>
<comment type="subunit">
    <text evidence="8">Homodimer.</text>
</comment>
<comment type="caution">
    <text evidence="10">The sequence shown here is derived from an EMBL/GenBank/DDBJ whole genome shotgun (WGS) entry which is preliminary data.</text>
</comment>
<dbReference type="SUPFAM" id="SSF53784">
    <property type="entry name" value="Phosphofructokinase"/>
    <property type="match status" value="1"/>
</dbReference>
<dbReference type="InterPro" id="IPR022953">
    <property type="entry name" value="ATP_PFK"/>
</dbReference>
<reference evidence="10 11" key="1">
    <citation type="submission" date="2020-07" db="EMBL/GenBank/DDBJ databases">
        <title>Genomic Encyclopedia of Type Strains, Phase IV (KMG-V): Genome sequencing to study the core and pangenomes of soil and plant-associated prokaryotes.</title>
        <authorList>
            <person name="Whitman W."/>
        </authorList>
    </citation>
    <scope>NUCLEOTIDE SEQUENCE [LARGE SCALE GENOMIC DNA]</scope>
    <source>
        <strain evidence="10 11">AN3</strain>
    </source>
</reference>
<evidence type="ECO:0000256" key="6">
    <source>
        <dbReference type="ARBA" id="ARBA00022842"/>
    </source>
</evidence>
<dbReference type="Gene3D" id="3.40.50.460">
    <property type="entry name" value="Phosphofructokinase domain"/>
    <property type="match status" value="1"/>
</dbReference>
<sequence>MSETFVIAQGGGPTAVINQTLAGAVLEVRKRYPGARVLGARHGVRGIRDGNFVDLSVLSEQQLRLIAATPSAALGSTRDKPDAAYCETILKGLRQAGTTAFIYIGGNDTAGTQQILTEAAGKDIAFVHAPKTIDNDLVESDHTPGFISAAEFIAGAFVSIDLDFRALPGIYVGIVMGRHAGFLTTAAAAWKQDDGSAPHLVYVPERAFSAKRFIEDVREAQSRHGRCIVAMSEGVSGEDGRAVVENLVPPDRLERDAHGNIRLSGGELGMAIEQLLRDGLPGARARVDTFGYLPRGNISTINATDAREAFEAGTFSVEAAARGGGSVALQYIDGITSPQLVPLTSVAGKTQHLPSDFLLPDSNQISAACRSYFDRLLPKQFAVADPLI</sequence>
<evidence type="ECO:0000256" key="3">
    <source>
        <dbReference type="ARBA" id="ARBA00022679"/>
    </source>
</evidence>
<comment type="catalytic activity">
    <reaction evidence="7 8">
        <text>beta-D-fructose 6-phosphate + diphosphate = beta-D-fructose 1,6-bisphosphate + phosphate + H(+)</text>
        <dbReference type="Rhea" id="RHEA:13613"/>
        <dbReference type="ChEBI" id="CHEBI:15378"/>
        <dbReference type="ChEBI" id="CHEBI:32966"/>
        <dbReference type="ChEBI" id="CHEBI:33019"/>
        <dbReference type="ChEBI" id="CHEBI:43474"/>
        <dbReference type="ChEBI" id="CHEBI:57634"/>
        <dbReference type="EC" id="2.7.1.90"/>
    </reaction>
</comment>
<feature type="binding site" evidence="8">
    <location>
        <position position="233"/>
    </location>
    <ligand>
        <name>substrate</name>
    </ligand>
</feature>
<dbReference type="EMBL" id="JACGXN010000005">
    <property type="protein sequence ID" value="MBA8879759.1"/>
    <property type="molecule type" value="Genomic_DNA"/>
</dbReference>
<dbReference type="Proteomes" id="UP000549052">
    <property type="component" value="Unassembled WGS sequence"/>
</dbReference>
<dbReference type="GO" id="GO:0003872">
    <property type="term" value="F:6-phosphofructokinase activity"/>
    <property type="evidence" value="ECO:0007669"/>
    <property type="project" value="UniProtKB-UniRule"/>
</dbReference>
<comment type="subcellular location">
    <subcellularLocation>
        <location evidence="8">Cytoplasm</location>
    </subcellularLocation>
</comment>
<keyword evidence="4 8" id="KW-0479">Metal-binding</keyword>
<feature type="domain" description="Phosphofructokinase" evidence="9">
    <location>
        <begin position="6"/>
        <end position="314"/>
    </location>
</feature>
<gene>
    <name evidence="8" type="primary">pfp</name>
    <name evidence="10" type="ORF">FHW16_003478</name>
</gene>
<dbReference type="GO" id="GO:0046872">
    <property type="term" value="F:metal ion binding"/>
    <property type="evidence" value="ECO:0007669"/>
    <property type="project" value="UniProtKB-KW"/>
</dbReference>
<dbReference type="GO" id="GO:0006002">
    <property type="term" value="P:fructose 6-phosphate metabolic process"/>
    <property type="evidence" value="ECO:0007669"/>
    <property type="project" value="InterPro"/>
</dbReference>
<evidence type="ECO:0000256" key="8">
    <source>
        <dbReference type="HAMAP-Rule" id="MF_01978"/>
    </source>
</evidence>
<keyword evidence="3 8" id="KW-0808">Transferase</keyword>
<dbReference type="NCBIfam" id="NF010675">
    <property type="entry name" value="PRK14072.1"/>
    <property type="match status" value="1"/>
</dbReference>
<organism evidence="10 11">
    <name type="scientific">Phyllobacterium myrsinacearum</name>
    <dbReference type="NCBI Taxonomy" id="28101"/>
    <lineage>
        <taxon>Bacteria</taxon>
        <taxon>Pseudomonadati</taxon>
        <taxon>Pseudomonadota</taxon>
        <taxon>Alphaproteobacteria</taxon>
        <taxon>Hyphomicrobiales</taxon>
        <taxon>Phyllobacteriaceae</taxon>
        <taxon>Phyllobacterium</taxon>
    </lineage>
</organism>
<dbReference type="InterPro" id="IPR050929">
    <property type="entry name" value="PFKA"/>
</dbReference>
<feature type="site" description="Important for catalytic activity and substrate specificity; stabilizes the transition state when the phosphoryl donor is PPi; prevents ATP from binding by mimicking the alpha-phosphate group of ATP" evidence="8">
    <location>
        <position position="108"/>
    </location>
</feature>
<keyword evidence="8" id="KW-0963">Cytoplasm</keyword>
<keyword evidence="6 8" id="KW-0460">Magnesium</keyword>
<evidence type="ECO:0000313" key="11">
    <source>
        <dbReference type="Proteomes" id="UP000549052"/>
    </source>
</evidence>
<proteinExistence type="inferred from homology"/>
<evidence type="ECO:0000256" key="7">
    <source>
        <dbReference type="ARBA" id="ARBA00048072"/>
    </source>
</evidence>